<evidence type="ECO:0000313" key="1">
    <source>
        <dbReference type="EMBL" id="CUH18904.1"/>
    </source>
</evidence>
<dbReference type="STRING" id="313367.JSE7799_00454"/>
<sequence length="134" mass="15032">MPFDKLSTKKVSRICNDLKRRSSMTAPDHLSYSSSIRHTVSHLVAFLGWLQKQDGFRRLPRDLADYLELPKAVTAAAACTSFRDYPTLSEAEALLQAMPARSLKDERAHALFALAFLGALRVDTLVSFVARQEH</sequence>
<protein>
    <submittedName>
        <fullName evidence="1">Uncharacterized protein</fullName>
    </submittedName>
</protein>
<dbReference type="InterPro" id="IPR011010">
    <property type="entry name" value="DNA_brk_join_enz"/>
</dbReference>
<evidence type="ECO:0000313" key="2">
    <source>
        <dbReference type="Proteomes" id="UP000049455"/>
    </source>
</evidence>
<proteinExistence type="predicted"/>
<name>A0A0M7B6D1_9RHOB</name>
<keyword evidence="2" id="KW-1185">Reference proteome</keyword>
<dbReference type="OrthoDB" id="7354488at2"/>
<dbReference type="EMBL" id="CYPR01000022">
    <property type="protein sequence ID" value="CUH18904.1"/>
    <property type="molecule type" value="Genomic_DNA"/>
</dbReference>
<dbReference type="RefSeq" id="WP_055662157.1">
    <property type="nucleotide sequence ID" value="NZ_CYPR01000022.1"/>
</dbReference>
<dbReference type="Proteomes" id="UP000049455">
    <property type="component" value="Unassembled WGS sequence"/>
</dbReference>
<dbReference type="GO" id="GO:0003677">
    <property type="term" value="F:DNA binding"/>
    <property type="evidence" value="ECO:0007669"/>
    <property type="project" value="InterPro"/>
</dbReference>
<reference evidence="1 2" key="1">
    <citation type="submission" date="2015-09" db="EMBL/GenBank/DDBJ databases">
        <authorList>
            <person name="Jackson K.R."/>
            <person name="Lunt B.L."/>
            <person name="Fisher J.N.B."/>
            <person name="Gardner A.V."/>
            <person name="Bailey M.E."/>
            <person name="Deus L.M."/>
            <person name="Earl A.S."/>
            <person name="Gibby P.D."/>
            <person name="Hartmann K.A."/>
            <person name="Liu J.E."/>
            <person name="Manci A.M."/>
            <person name="Nielsen D.A."/>
            <person name="Solomon M.B."/>
            <person name="Breakwell D.P."/>
            <person name="Burnett S.H."/>
            <person name="Grose J.H."/>
        </authorList>
    </citation>
    <scope>NUCLEOTIDE SEQUENCE [LARGE SCALE GENOMIC DNA]</scope>
    <source>
        <strain evidence="1 2">CECT 7799</strain>
    </source>
</reference>
<accession>A0A0M7B6D1</accession>
<gene>
    <name evidence="1" type="ORF">JSE7799_00454</name>
</gene>
<organism evidence="1 2">
    <name type="scientific">Jannaschia seosinensis</name>
    <dbReference type="NCBI Taxonomy" id="313367"/>
    <lineage>
        <taxon>Bacteria</taxon>
        <taxon>Pseudomonadati</taxon>
        <taxon>Pseudomonadota</taxon>
        <taxon>Alphaproteobacteria</taxon>
        <taxon>Rhodobacterales</taxon>
        <taxon>Roseobacteraceae</taxon>
        <taxon>Jannaschia</taxon>
    </lineage>
</organism>
<dbReference type="SUPFAM" id="SSF56349">
    <property type="entry name" value="DNA breaking-rejoining enzymes"/>
    <property type="match status" value="1"/>
</dbReference>
<dbReference type="AlphaFoldDB" id="A0A0M7B6D1"/>